<evidence type="ECO:0000259" key="3">
    <source>
        <dbReference type="Pfam" id="PF23352"/>
    </source>
</evidence>
<dbReference type="EMBL" id="UYRT01078134">
    <property type="protein sequence ID" value="VDN17866.1"/>
    <property type="molecule type" value="Genomic_DNA"/>
</dbReference>
<dbReference type="GO" id="GO:0005814">
    <property type="term" value="C:centriole"/>
    <property type="evidence" value="ECO:0007669"/>
    <property type="project" value="TreeGrafter"/>
</dbReference>
<dbReference type="WBParaSite" id="GPUH_0001076901-mRNA-1">
    <property type="protein sequence ID" value="GPUH_0001076901-mRNA-1"/>
    <property type="gene ID" value="GPUH_0001076901"/>
</dbReference>
<proteinExistence type="predicted"/>
<dbReference type="OrthoDB" id="10259368at2759"/>
<evidence type="ECO:0000313" key="4">
    <source>
        <dbReference type="EMBL" id="VDN17866.1"/>
    </source>
</evidence>
<dbReference type="GO" id="GO:0042073">
    <property type="term" value="P:intraciliary transport"/>
    <property type="evidence" value="ECO:0007669"/>
    <property type="project" value="TreeGrafter"/>
</dbReference>
<dbReference type="InterPro" id="IPR039975">
    <property type="entry name" value="IFT52"/>
</dbReference>
<name>A0A183DPW5_9BILA</name>
<accession>A0A183DPW5</accession>
<dbReference type="InterPro" id="IPR055460">
    <property type="entry name" value="IFT52_central"/>
</dbReference>
<feature type="region of interest" description="Disordered" evidence="1">
    <location>
        <begin position="213"/>
        <end position="250"/>
    </location>
</feature>
<dbReference type="Gene3D" id="6.10.250.2800">
    <property type="match status" value="1"/>
</dbReference>
<evidence type="ECO:0000313" key="5">
    <source>
        <dbReference type="Proteomes" id="UP000271098"/>
    </source>
</evidence>
<dbReference type="PANTHER" id="PTHR12969">
    <property type="entry name" value="NGD5/OSM-6/IFT52"/>
    <property type="match status" value="1"/>
</dbReference>
<dbReference type="Pfam" id="PF21178">
    <property type="entry name" value="Itf52_C"/>
    <property type="match status" value="1"/>
</dbReference>
<dbReference type="PANTHER" id="PTHR12969:SF7">
    <property type="entry name" value="INTRAFLAGELLAR TRANSPORT PROTEIN 52 HOMOLOG"/>
    <property type="match status" value="1"/>
</dbReference>
<evidence type="ECO:0000259" key="2">
    <source>
        <dbReference type="Pfam" id="PF21178"/>
    </source>
</evidence>
<feature type="domain" description="IFT52 central" evidence="3">
    <location>
        <begin position="32"/>
        <end position="115"/>
    </location>
</feature>
<gene>
    <name evidence="4" type="ORF">GPUH_LOCUS10756</name>
</gene>
<organism evidence="6">
    <name type="scientific">Gongylonema pulchrum</name>
    <dbReference type="NCBI Taxonomy" id="637853"/>
    <lineage>
        <taxon>Eukaryota</taxon>
        <taxon>Metazoa</taxon>
        <taxon>Ecdysozoa</taxon>
        <taxon>Nematoda</taxon>
        <taxon>Chromadorea</taxon>
        <taxon>Rhabditida</taxon>
        <taxon>Spirurina</taxon>
        <taxon>Spiruromorpha</taxon>
        <taxon>Spiruroidea</taxon>
        <taxon>Gongylonematidae</taxon>
        <taxon>Gongylonema</taxon>
    </lineage>
</organism>
<protein>
    <submittedName>
        <fullName evidence="6">Something about silencing protein 10</fullName>
    </submittedName>
</protein>
<dbReference type="Proteomes" id="UP000271098">
    <property type="component" value="Unassembled WGS sequence"/>
</dbReference>
<dbReference type="Pfam" id="PF23352">
    <property type="entry name" value="IFT52_central"/>
    <property type="match status" value="1"/>
</dbReference>
<dbReference type="CDD" id="cd23683">
    <property type="entry name" value="IFT52_CTD"/>
    <property type="match status" value="1"/>
</dbReference>
<dbReference type="GO" id="GO:0030992">
    <property type="term" value="C:intraciliary transport particle B"/>
    <property type="evidence" value="ECO:0007669"/>
    <property type="project" value="TreeGrafter"/>
</dbReference>
<sequence>MKYLLDEFPLNAIDCKEPDLMDAHPIPDHIYLSEQIKVCLEEGEFEMTQNTDFLRYFDISLYTMDLSVWPKAIRAFDQIGLKHEPLSLIVPQFEVPQPPLQPAVFPPSFRELPPPQLELFDLDEMFSSAEVRLAQLANKCKLRCNSSPQMQLIFGRTKPTIPGPGEDNDLEYFLKEASDIHDITKSLPMNDKGPKKVLEFVLHQLAEFKKLNQEEEDNSLPIIEGEGDAEESNKNEEQLFSDTDDYDDIS</sequence>
<dbReference type="GO" id="GO:0005929">
    <property type="term" value="C:cilium"/>
    <property type="evidence" value="ECO:0007669"/>
    <property type="project" value="TreeGrafter"/>
</dbReference>
<keyword evidence="5" id="KW-1185">Reference proteome</keyword>
<evidence type="ECO:0000313" key="6">
    <source>
        <dbReference type="WBParaSite" id="GPUH_0001076901-mRNA-1"/>
    </source>
</evidence>
<evidence type="ECO:0000256" key="1">
    <source>
        <dbReference type="SAM" id="MobiDB-lite"/>
    </source>
</evidence>
<reference evidence="4 5" key="2">
    <citation type="submission" date="2018-11" db="EMBL/GenBank/DDBJ databases">
        <authorList>
            <consortium name="Pathogen Informatics"/>
        </authorList>
    </citation>
    <scope>NUCLEOTIDE SEQUENCE [LARGE SCALE GENOMIC DNA]</scope>
</reference>
<feature type="domain" description="Intraflagellar transport protein 52 C-terminal" evidence="2">
    <location>
        <begin position="166"/>
        <end position="202"/>
    </location>
</feature>
<dbReference type="AlphaFoldDB" id="A0A183DPW5"/>
<reference evidence="6" key="1">
    <citation type="submission" date="2016-06" db="UniProtKB">
        <authorList>
            <consortium name="WormBaseParasite"/>
        </authorList>
    </citation>
    <scope>IDENTIFICATION</scope>
</reference>
<dbReference type="InterPro" id="IPR048643">
    <property type="entry name" value="Itf52_C"/>
</dbReference>
<dbReference type="GO" id="GO:0060271">
    <property type="term" value="P:cilium assembly"/>
    <property type="evidence" value="ECO:0007669"/>
    <property type="project" value="TreeGrafter"/>
</dbReference>